<dbReference type="InterPro" id="IPR036291">
    <property type="entry name" value="NAD(P)-bd_dom_sf"/>
</dbReference>
<dbReference type="RefSeq" id="XP_031001078.1">
    <property type="nucleotide sequence ID" value="XM_031154039.1"/>
</dbReference>
<dbReference type="PANTHER" id="PTHR24320:SF282">
    <property type="entry name" value="WW DOMAIN-CONTAINING OXIDOREDUCTASE"/>
    <property type="match status" value="1"/>
</dbReference>
<dbReference type="CDD" id="cd05327">
    <property type="entry name" value="retinol-DH_like_SDR_c_like"/>
    <property type="match status" value="1"/>
</dbReference>
<gene>
    <name evidence="4" type="ORF">LHYA1_G009135</name>
</gene>
<name>A0A8H8QV69_9HELO</name>
<dbReference type="Proteomes" id="UP000431533">
    <property type="component" value="Unassembled WGS sequence"/>
</dbReference>
<comment type="similarity">
    <text evidence="1">Belongs to the short-chain dehydrogenases/reductases (SDR) family.</text>
</comment>
<keyword evidence="3" id="KW-0560">Oxidoreductase</keyword>
<protein>
    <submittedName>
        <fullName evidence="4">Putative oxidoreductase</fullName>
    </submittedName>
</protein>
<evidence type="ECO:0000256" key="2">
    <source>
        <dbReference type="ARBA" id="ARBA00022857"/>
    </source>
</evidence>
<comment type="caution">
    <text evidence="4">The sequence shown here is derived from an EMBL/GenBank/DDBJ whole genome shotgun (WGS) entry which is preliminary data.</text>
</comment>
<proteinExistence type="inferred from homology"/>
<dbReference type="AlphaFoldDB" id="A0A8H8QV69"/>
<evidence type="ECO:0000313" key="5">
    <source>
        <dbReference type="Proteomes" id="UP000431533"/>
    </source>
</evidence>
<dbReference type="OrthoDB" id="191139at2759"/>
<evidence type="ECO:0000256" key="1">
    <source>
        <dbReference type="ARBA" id="ARBA00006484"/>
    </source>
</evidence>
<evidence type="ECO:0000313" key="4">
    <source>
        <dbReference type="EMBL" id="TVY22290.1"/>
    </source>
</evidence>
<accession>A0A8H8QV69</accession>
<dbReference type="InterPro" id="IPR002347">
    <property type="entry name" value="SDR_fam"/>
</dbReference>
<dbReference type="EMBL" id="QGMH01000294">
    <property type="protein sequence ID" value="TVY22290.1"/>
    <property type="molecule type" value="Genomic_DNA"/>
</dbReference>
<dbReference type="PANTHER" id="PTHR24320">
    <property type="entry name" value="RETINOL DEHYDROGENASE"/>
    <property type="match status" value="1"/>
</dbReference>
<evidence type="ECO:0000256" key="3">
    <source>
        <dbReference type="ARBA" id="ARBA00023002"/>
    </source>
</evidence>
<dbReference type="GeneID" id="41989333"/>
<reference evidence="4 5" key="1">
    <citation type="submission" date="2018-05" db="EMBL/GenBank/DDBJ databases">
        <title>Genome sequencing and assembly of the regulated plant pathogen Lachnellula willkommii and related sister species for the development of diagnostic species identification markers.</title>
        <authorList>
            <person name="Giroux E."/>
            <person name="Bilodeau G."/>
        </authorList>
    </citation>
    <scope>NUCLEOTIDE SEQUENCE [LARGE SCALE GENOMIC DNA]</scope>
    <source>
        <strain evidence="4 5">CBS 185.66</strain>
    </source>
</reference>
<dbReference type="PRINTS" id="PR00081">
    <property type="entry name" value="GDHRDH"/>
</dbReference>
<keyword evidence="2" id="KW-0521">NADP</keyword>
<keyword evidence="5" id="KW-1185">Reference proteome</keyword>
<dbReference type="Pfam" id="PF00106">
    <property type="entry name" value="adh_short"/>
    <property type="match status" value="1"/>
</dbReference>
<dbReference type="SUPFAM" id="SSF51735">
    <property type="entry name" value="NAD(P)-binding Rossmann-fold domains"/>
    <property type="match status" value="1"/>
</dbReference>
<organism evidence="4 5">
    <name type="scientific">Lachnellula hyalina</name>
    <dbReference type="NCBI Taxonomy" id="1316788"/>
    <lineage>
        <taxon>Eukaryota</taxon>
        <taxon>Fungi</taxon>
        <taxon>Dikarya</taxon>
        <taxon>Ascomycota</taxon>
        <taxon>Pezizomycotina</taxon>
        <taxon>Leotiomycetes</taxon>
        <taxon>Helotiales</taxon>
        <taxon>Lachnaceae</taxon>
        <taxon>Lachnellula</taxon>
    </lineage>
</organism>
<dbReference type="GO" id="GO:0016491">
    <property type="term" value="F:oxidoreductase activity"/>
    <property type="evidence" value="ECO:0007669"/>
    <property type="project" value="UniProtKB-KW"/>
</dbReference>
<sequence length="306" mass="32890">MAPFNPTTDIQDLSGKVIFITGGNAGLGKEAALQLAKHKPAHIFIGSRSKERGLAAIADIVALVPNATLTVVQMDLASLSSVHSAAKQFLASSSRLDILMNNAGIMAVPPALTADGYEIQFGTNHLGHALLTKLLLPTMLKTAQKPGSDVRIVTLASRGHQRAPDVGIHFERLHSTMEASWSFLRYGQSKVANILHSKELARRYPEITAVSLNPGIVRTGLQDTLSKNSFVAKIISPIVNIIASVGVEEGALNQLWAATSPDVKTGEYYEPVGKKAPGSKPARDMQLAGKLWQWTEDELADPKFML</sequence>
<dbReference type="Gene3D" id="3.40.50.720">
    <property type="entry name" value="NAD(P)-binding Rossmann-like Domain"/>
    <property type="match status" value="1"/>
</dbReference>